<dbReference type="AlphaFoldDB" id="A0AAV7TNQ0"/>
<proteinExistence type="predicted"/>
<gene>
    <name evidence="2" type="ORF">NDU88_003439</name>
</gene>
<dbReference type="Proteomes" id="UP001066276">
    <property type="component" value="Chromosome 3_2"/>
</dbReference>
<feature type="compositionally biased region" description="Acidic residues" evidence="1">
    <location>
        <begin position="444"/>
        <end position="462"/>
    </location>
</feature>
<evidence type="ECO:0000313" key="2">
    <source>
        <dbReference type="EMBL" id="KAJ1178192.1"/>
    </source>
</evidence>
<reference evidence="2" key="1">
    <citation type="journal article" date="2022" name="bioRxiv">
        <title>Sequencing and chromosome-scale assembly of the giantPleurodeles waltlgenome.</title>
        <authorList>
            <person name="Brown T."/>
            <person name="Elewa A."/>
            <person name="Iarovenko S."/>
            <person name="Subramanian E."/>
            <person name="Araus A.J."/>
            <person name="Petzold A."/>
            <person name="Susuki M."/>
            <person name="Suzuki K.-i.T."/>
            <person name="Hayashi T."/>
            <person name="Toyoda A."/>
            <person name="Oliveira C."/>
            <person name="Osipova E."/>
            <person name="Leigh N.D."/>
            <person name="Simon A."/>
            <person name="Yun M.H."/>
        </authorList>
    </citation>
    <scope>NUCLEOTIDE SEQUENCE</scope>
    <source>
        <strain evidence="2">20211129_DDA</strain>
        <tissue evidence="2">Liver</tissue>
    </source>
</reference>
<keyword evidence="3" id="KW-1185">Reference proteome</keyword>
<name>A0AAV7TNQ0_PLEWA</name>
<sequence length="475" mass="51875">MASSVSLDHKVREAVRLTAEAGRMDLVVLASMPRPLLRSSSRVTAAILECLPPQGRQGGMPLMLVSARGHPHTHGAAQRSVDREGGSGEGQLGISSRGRRRGKSQRKSQTTGGSPEHCTLFGEVQDPSQYSNITVIKKTVEEAEREPGIDQPEANERLHTNTPAHHGLPEWDLGLSGWLARAPVGLQEQWKAAGLWGRSEGVDRQDMSSGGGQETLPGMGPLRDQATWVDRHQGKQTTSLVMDLVWSENEGSVGPDREDRCTARSVYSHTKEGVDRRYREYSQFGQEDHHKGLVAHDIVGSSRCCTPDTFLTGDGQQRVCKLTGARYGMQTPRGRGGTMQCSQRATTRDQDSGTLRWSVGILQGGDPLEGTSSSYGQLQTAQSLLSEFGEAPQGEWLILPTARQGVPWKWAMTAFWEGAGNNPMWGFAGPRGVARHKRPSVQEEYPEVEELDYEEESPEEGEIVGNPVPGGVVQR</sequence>
<evidence type="ECO:0000256" key="1">
    <source>
        <dbReference type="SAM" id="MobiDB-lite"/>
    </source>
</evidence>
<feature type="compositionally biased region" description="Basic residues" evidence="1">
    <location>
        <begin position="97"/>
        <end position="106"/>
    </location>
</feature>
<comment type="caution">
    <text evidence="2">The sequence shown here is derived from an EMBL/GenBank/DDBJ whole genome shotgun (WGS) entry which is preliminary data.</text>
</comment>
<accession>A0AAV7TNQ0</accession>
<evidence type="ECO:0000313" key="3">
    <source>
        <dbReference type="Proteomes" id="UP001066276"/>
    </source>
</evidence>
<organism evidence="2 3">
    <name type="scientific">Pleurodeles waltl</name>
    <name type="common">Iberian ribbed newt</name>
    <dbReference type="NCBI Taxonomy" id="8319"/>
    <lineage>
        <taxon>Eukaryota</taxon>
        <taxon>Metazoa</taxon>
        <taxon>Chordata</taxon>
        <taxon>Craniata</taxon>
        <taxon>Vertebrata</taxon>
        <taxon>Euteleostomi</taxon>
        <taxon>Amphibia</taxon>
        <taxon>Batrachia</taxon>
        <taxon>Caudata</taxon>
        <taxon>Salamandroidea</taxon>
        <taxon>Salamandridae</taxon>
        <taxon>Pleurodelinae</taxon>
        <taxon>Pleurodeles</taxon>
    </lineage>
</organism>
<feature type="region of interest" description="Disordered" evidence="1">
    <location>
        <begin position="201"/>
        <end position="220"/>
    </location>
</feature>
<feature type="region of interest" description="Disordered" evidence="1">
    <location>
        <begin position="331"/>
        <end position="353"/>
    </location>
</feature>
<feature type="region of interest" description="Disordered" evidence="1">
    <location>
        <begin position="437"/>
        <end position="475"/>
    </location>
</feature>
<feature type="region of interest" description="Disordered" evidence="1">
    <location>
        <begin position="65"/>
        <end position="124"/>
    </location>
</feature>
<dbReference type="EMBL" id="JANPWB010000006">
    <property type="protein sequence ID" value="KAJ1178192.1"/>
    <property type="molecule type" value="Genomic_DNA"/>
</dbReference>
<protein>
    <submittedName>
        <fullName evidence="2">Uncharacterized protein</fullName>
    </submittedName>
</protein>